<dbReference type="Pfam" id="PF19560">
    <property type="entry name" value="DUF6082"/>
    <property type="match status" value="1"/>
</dbReference>
<evidence type="ECO:0000313" key="2">
    <source>
        <dbReference type="EMBL" id="SFG81106.1"/>
    </source>
</evidence>
<dbReference type="InterPro" id="IPR045728">
    <property type="entry name" value="DUF6082"/>
</dbReference>
<reference evidence="2 3" key="1">
    <citation type="submission" date="2016-10" db="EMBL/GenBank/DDBJ databases">
        <authorList>
            <person name="de Groot N.N."/>
        </authorList>
    </citation>
    <scope>NUCLEOTIDE SEQUENCE [LARGE SCALE GENOMIC DNA]</scope>
    <source>
        <strain evidence="2 3">OK461</strain>
    </source>
</reference>
<accession>A0A1I2V1M9</accession>
<sequence>MDWGELSDISQTYTAISAPLTAAALLGAVVSLMYQARQARVSQEEATSAIHRELLSRSVDDADLAIAWGPLAGGHRLTRSQLKQFTYTNMIINFWHSDYILSGWRMSDEVVKFQTTRLFQGEVGREFWALFAEDWHKTALRGRRSRRFLQIVDQSFEAAQAAGPAVAASDFYLPDQVG</sequence>
<keyword evidence="1" id="KW-0812">Transmembrane</keyword>
<proteinExistence type="predicted"/>
<evidence type="ECO:0000313" key="3">
    <source>
        <dbReference type="Proteomes" id="UP000181942"/>
    </source>
</evidence>
<protein>
    <submittedName>
        <fullName evidence="2">Uncharacterized protein</fullName>
    </submittedName>
</protein>
<gene>
    <name evidence="2" type="ORF">SAMN02787118_12981</name>
</gene>
<keyword evidence="1" id="KW-0472">Membrane</keyword>
<dbReference type="Proteomes" id="UP000181942">
    <property type="component" value="Unassembled WGS sequence"/>
</dbReference>
<dbReference type="EMBL" id="FONR01000029">
    <property type="protein sequence ID" value="SFG81106.1"/>
    <property type="molecule type" value="Genomic_DNA"/>
</dbReference>
<name>A0A1I2V1M9_9ACTN</name>
<keyword evidence="1" id="KW-1133">Transmembrane helix</keyword>
<dbReference type="AlphaFoldDB" id="A0A1I2V1M9"/>
<feature type="transmembrane region" description="Helical" evidence="1">
    <location>
        <begin position="12"/>
        <end position="34"/>
    </location>
</feature>
<evidence type="ECO:0000256" key="1">
    <source>
        <dbReference type="SAM" id="Phobius"/>
    </source>
</evidence>
<organism evidence="2 3">
    <name type="scientific">Streptomyces mirabilis</name>
    <dbReference type="NCBI Taxonomy" id="68239"/>
    <lineage>
        <taxon>Bacteria</taxon>
        <taxon>Bacillati</taxon>
        <taxon>Actinomycetota</taxon>
        <taxon>Actinomycetes</taxon>
        <taxon>Kitasatosporales</taxon>
        <taxon>Streptomycetaceae</taxon>
        <taxon>Streptomyces</taxon>
    </lineage>
</organism>